<proteinExistence type="inferred from homology"/>
<keyword evidence="12" id="KW-1185">Reference proteome</keyword>
<comment type="similarity">
    <text evidence="2">Belongs to the AzlC family.</text>
</comment>
<dbReference type="InterPro" id="IPR011606">
    <property type="entry name" value="Brnchd-chn_aa_trnsp_permease"/>
</dbReference>
<evidence type="ECO:0000313" key="11">
    <source>
        <dbReference type="Proteomes" id="UP000225605"/>
    </source>
</evidence>
<keyword evidence="7 8" id="KW-0472">Membrane</keyword>
<feature type="transmembrane region" description="Helical" evidence="8">
    <location>
        <begin position="184"/>
        <end position="204"/>
    </location>
</feature>
<dbReference type="GO" id="GO:0005886">
    <property type="term" value="C:plasma membrane"/>
    <property type="evidence" value="ECO:0007669"/>
    <property type="project" value="UniProtKB-SubCell"/>
</dbReference>
<keyword evidence="6 8" id="KW-1133">Transmembrane helix</keyword>
<evidence type="ECO:0000256" key="3">
    <source>
        <dbReference type="ARBA" id="ARBA00022448"/>
    </source>
</evidence>
<protein>
    <submittedName>
        <fullName evidence="10">4-azaleucine resistance transporter AzlC</fullName>
    </submittedName>
</protein>
<comment type="caution">
    <text evidence="9">The sequence shown here is derived from an EMBL/GenBank/DDBJ whole genome shotgun (WGS) entry which is preliminary data.</text>
</comment>
<dbReference type="AlphaFoldDB" id="A0A2D0IKJ8"/>
<reference evidence="10 12" key="2">
    <citation type="submission" date="2018-09" db="EMBL/GenBank/DDBJ databases">
        <title>Genomic Encyclopedia of Archaeal and Bacterial Type Strains, Phase II (KMG-II): from individual species to whole genera.</title>
        <authorList>
            <person name="Goeker M."/>
        </authorList>
    </citation>
    <scope>NUCLEOTIDE SEQUENCE [LARGE SCALE GENOMIC DNA]</scope>
    <source>
        <strain evidence="10 12">DSM 16337</strain>
    </source>
</reference>
<evidence type="ECO:0000256" key="5">
    <source>
        <dbReference type="ARBA" id="ARBA00022692"/>
    </source>
</evidence>
<keyword evidence="4" id="KW-1003">Cell membrane</keyword>
<evidence type="ECO:0000256" key="7">
    <source>
        <dbReference type="ARBA" id="ARBA00023136"/>
    </source>
</evidence>
<name>A0A2D0IKJ8_9GAMM</name>
<gene>
    <name evidence="10" type="ORF">BDE27_0742</name>
    <name evidence="9" type="ORF">Xehl_03857</name>
</gene>
<keyword evidence="5 8" id="KW-0812">Transmembrane</keyword>
<dbReference type="Pfam" id="PF03591">
    <property type="entry name" value="AzlC"/>
    <property type="match status" value="1"/>
</dbReference>
<evidence type="ECO:0000256" key="1">
    <source>
        <dbReference type="ARBA" id="ARBA00004651"/>
    </source>
</evidence>
<dbReference type="PANTHER" id="PTHR34979:SF1">
    <property type="entry name" value="INNER MEMBRANE PROTEIN YGAZ"/>
    <property type="match status" value="1"/>
</dbReference>
<dbReference type="PANTHER" id="PTHR34979">
    <property type="entry name" value="INNER MEMBRANE PROTEIN YGAZ"/>
    <property type="match status" value="1"/>
</dbReference>
<dbReference type="GO" id="GO:1903785">
    <property type="term" value="P:L-valine transmembrane transport"/>
    <property type="evidence" value="ECO:0007669"/>
    <property type="project" value="TreeGrafter"/>
</dbReference>
<reference evidence="9 11" key="1">
    <citation type="journal article" date="2017" name="Nat. Microbiol.">
        <title>Natural product diversity associated with the nematode symbionts Photorhabdus and Xenorhabdus.</title>
        <authorList>
            <person name="Tobias N.J."/>
            <person name="Wolff H."/>
            <person name="Djahanschiri B."/>
            <person name="Grundmann F."/>
            <person name="Kronenwerth M."/>
            <person name="Shi Y.M."/>
            <person name="Simonyi S."/>
            <person name="Grun P."/>
            <person name="Shapiro-Ilan D."/>
            <person name="Pidot S.J."/>
            <person name="Stinear T.P."/>
            <person name="Ebersberger I."/>
            <person name="Bode H.B."/>
        </authorList>
    </citation>
    <scope>NUCLEOTIDE SEQUENCE [LARGE SCALE GENOMIC DNA]</scope>
    <source>
        <strain evidence="9 11">DSM 16337</strain>
    </source>
</reference>
<evidence type="ECO:0000256" key="4">
    <source>
        <dbReference type="ARBA" id="ARBA00022475"/>
    </source>
</evidence>
<dbReference type="Proteomes" id="UP000225605">
    <property type="component" value="Unassembled WGS sequence"/>
</dbReference>
<keyword evidence="3" id="KW-0813">Transport</keyword>
<accession>A0A2D0IKJ8</accession>
<feature type="transmembrane region" description="Helical" evidence="8">
    <location>
        <begin position="126"/>
        <end position="144"/>
    </location>
</feature>
<dbReference type="Proteomes" id="UP000283568">
    <property type="component" value="Unassembled WGS sequence"/>
</dbReference>
<evidence type="ECO:0000256" key="6">
    <source>
        <dbReference type="ARBA" id="ARBA00022989"/>
    </source>
</evidence>
<dbReference type="EMBL" id="NIBT01000034">
    <property type="protein sequence ID" value="PHM22211.1"/>
    <property type="molecule type" value="Genomic_DNA"/>
</dbReference>
<comment type="subcellular location">
    <subcellularLocation>
        <location evidence="1">Cell membrane</location>
        <topology evidence="1">Multi-pass membrane protein</topology>
    </subcellularLocation>
</comment>
<dbReference type="OrthoDB" id="9803444at2"/>
<evidence type="ECO:0000256" key="2">
    <source>
        <dbReference type="ARBA" id="ARBA00010735"/>
    </source>
</evidence>
<evidence type="ECO:0000313" key="9">
    <source>
        <dbReference type="EMBL" id="PHM22211.1"/>
    </source>
</evidence>
<feature type="transmembrane region" description="Helical" evidence="8">
    <location>
        <begin position="231"/>
        <end position="249"/>
    </location>
</feature>
<evidence type="ECO:0000256" key="8">
    <source>
        <dbReference type="SAM" id="Phobius"/>
    </source>
</evidence>
<sequence>MQKIKYAFITSSLTHIAGVDRHMSSVIKREVMLAFRRSLPLLISSTLSGVVFGALVISGGLTIKDGLVMSGFIYSGAAQFVGLQLILSHTGLMVALITTLLLSLRFFLYAISLIDEVKAIPLSWRIMLAFGLIDAVFVMAKERFSESGQQTDKNIYFMSCVLIFYFNWIIGTAIGLFLGDMLSAFASAWGLEFIAYATFVAMLVPYLKVPRNLAVSLVALAVWVLCARLPYNLGILISCVASVTIVKLVQELRQRKMIKKVKQ</sequence>
<dbReference type="EMBL" id="RAQI01000001">
    <property type="protein sequence ID" value="RKE93049.1"/>
    <property type="molecule type" value="Genomic_DNA"/>
</dbReference>
<organism evidence="9 11">
    <name type="scientific">Xenorhabdus ehlersii</name>
    <dbReference type="NCBI Taxonomy" id="290111"/>
    <lineage>
        <taxon>Bacteria</taxon>
        <taxon>Pseudomonadati</taxon>
        <taxon>Pseudomonadota</taxon>
        <taxon>Gammaproteobacteria</taxon>
        <taxon>Enterobacterales</taxon>
        <taxon>Morganellaceae</taxon>
        <taxon>Xenorhabdus</taxon>
    </lineage>
</organism>
<evidence type="ECO:0000313" key="10">
    <source>
        <dbReference type="EMBL" id="RKE93049.1"/>
    </source>
</evidence>
<feature type="transmembrane region" description="Helical" evidence="8">
    <location>
        <begin position="94"/>
        <end position="114"/>
    </location>
</feature>
<evidence type="ECO:0000313" key="12">
    <source>
        <dbReference type="Proteomes" id="UP000283568"/>
    </source>
</evidence>
<feature type="transmembrane region" description="Helical" evidence="8">
    <location>
        <begin position="156"/>
        <end position="178"/>
    </location>
</feature>
<feature type="transmembrane region" description="Helical" evidence="8">
    <location>
        <begin position="39"/>
        <end position="61"/>
    </location>
</feature>